<dbReference type="InterPro" id="IPR043129">
    <property type="entry name" value="ATPase_NBD"/>
</dbReference>
<dbReference type="Proteomes" id="UP000321479">
    <property type="component" value="Chromosome"/>
</dbReference>
<dbReference type="PANTHER" id="PTHR11735">
    <property type="entry name" value="TRNA N6-ADENOSINE THREONYLCARBAMOYLTRANSFERASE"/>
    <property type="match status" value="1"/>
</dbReference>
<dbReference type="AlphaFoldDB" id="A0A5B8UY28"/>
<dbReference type="KEGG" id="mgin:FRZ54_14915"/>
<dbReference type="InterPro" id="IPR000905">
    <property type="entry name" value="Gcp-like_dom"/>
</dbReference>
<dbReference type="GO" id="GO:0016740">
    <property type="term" value="F:transferase activity"/>
    <property type="evidence" value="ECO:0007669"/>
    <property type="project" value="UniProtKB-KW"/>
</dbReference>
<dbReference type="GO" id="GO:0005829">
    <property type="term" value="C:cytosol"/>
    <property type="evidence" value="ECO:0007669"/>
    <property type="project" value="TreeGrafter"/>
</dbReference>
<proteinExistence type="predicted"/>
<keyword evidence="2" id="KW-0808">Transferase</keyword>
<dbReference type="PANTHER" id="PTHR11735:SF11">
    <property type="entry name" value="TRNA THREONYLCARBAMOYLADENOSINE BIOSYNTHESIS PROTEIN TSAB"/>
    <property type="match status" value="1"/>
</dbReference>
<dbReference type="Pfam" id="PF00814">
    <property type="entry name" value="TsaD"/>
    <property type="match status" value="1"/>
</dbReference>
<evidence type="ECO:0000313" key="2">
    <source>
        <dbReference type="EMBL" id="QEC63808.1"/>
    </source>
</evidence>
<gene>
    <name evidence="2" type="primary">tsaB</name>
    <name evidence="2" type="ORF">FRZ54_14915</name>
</gene>
<dbReference type="NCBIfam" id="TIGR03725">
    <property type="entry name" value="T6A_YeaZ"/>
    <property type="match status" value="1"/>
</dbReference>
<protein>
    <submittedName>
        <fullName evidence="2">tRNA (Adenosine(37)-N6)-threonylcarbamoyltransferase complex dimerization subunit type 1 TsaB</fullName>
    </submittedName>
</protein>
<evidence type="ECO:0000259" key="1">
    <source>
        <dbReference type="Pfam" id="PF00814"/>
    </source>
</evidence>
<organism evidence="2 3">
    <name type="scientific">Mucilaginibacter ginsenosidivorans</name>
    <dbReference type="NCBI Taxonomy" id="398053"/>
    <lineage>
        <taxon>Bacteria</taxon>
        <taxon>Pseudomonadati</taxon>
        <taxon>Bacteroidota</taxon>
        <taxon>Sphingobacteriia</taxon>
        <taxon>Sphingobacteriales</taxon>
        <taxon>Sphingobacteriaceae</taxon>
        <taxon>Mucilaginibacter</taxon>
    </lineage>
</organism>
<dbReference type="Gene3D" id="3.30.420.40">
    <property type="match status" value="2"/>
</dbReference>
<feature type="domain" description="Gcp-like" evidence="1">
    <location>
        <begin position="33"/>
        <end position="172"/>
    </location>
</feature>
<name>A0A5B8UY28_9SPHI</name>
<accession>A0A5B8UY28</accession>
<dbReference type="CDD" id="cd24032">
    <property type="entry name" value="ASKHA_NBD_TsaB"/>
    <property type="match status" value="1"/>
</dbReference>
<dbReference type="OrthoDB" id="9784166at2"/>
<sequence>MILQVETATTVCSVALSENGKILACREADQRNIHAEKITVFVNEVLQAAGKNFDNIDAIAISSGPGSYTGLRIGVSAAKGLSFALDKPLIAVETLETMAWGLIGQSTFDPGTLLCPMIDARRMEVYTAVFDPDGNKILPTSAEIIDENSFKNLLSDHKIIFFGDGAEKCREVLSIHSNAEILSDFANSAKYLTKRATEKYLAKEFEDVAYFEPYYLKDFIAGKRATDKS</sequence>
<dbReference type="EMBL" id="CP042436">
    <property type="protein sequence ID" value="QEC63808.1"/>
    <property type="molecule type" value="Genomic_DNA"/>
</dbReference>
<dbReference type="GO" id="GO:0002949">
    <property type="term" value="P:tRNA threonylcarbamoyladenosine modification"/>
    <property type="evidence" value="ECO:0007669"/>
    <property type="project" value="InterPro"/>
</dbReference>
<dbReference type="InterPro" id="IPR022496">
    <property type="entry name" value="T6A_TsaB"/>
</dbReference>
<reference evidence="2 3" key="1">
    <citation type="journal article" date="2017" name="Curr. Microbiol.">
        <title>Mucilaginibacter ginsenosidivorans sp. nov., Isolated from Soil of Ginseng Field.</title>
        <authorList>
            <person name="Kim M.M."/>
            <person name="Siddiqi M.Z."/>
            <person name="Im W.T."/>
        </authorList>
    </citation>
    <scope>NUCLEOTIDE SEQUENCE [LARGE SCALE GENOMIC DNA]</scope>
    <source>
        <strain evidence="2 3">Gsoil 3017</strain>
    </source>
</reference>
<evidence type="ECO:0000313" key="3">
    <source>
        <dbReference type="Proteomes" id="UP000321479"/>
    </source>
</evidence>
<dbReference type="RefSeq" id="WP_147032382.1">
    <property type="nucleotide sequence ID" value="NZ_CP042436.1"/>
</dbReference>
<dbReference type="SUPFAM" id="SSF53067">
    <property type="entry name" value="Actin-like ATPase domain"/>
    <property type="match status" value="2"/>
</dbReference>
<keyword evidence="3" id="KW-1185">Reference proteome</keyword>